<gene>
    <name evidence="8" type="primary">rmlD</name>
    <name evidence="8" type="ORF">SDENCHOL_11039</name>
</gene>
<dbReference type="AlphaFoldDB" id="A0A7Z7HQT9"/>
<feature type="domain" description="RmlD-like substrate binding" evidence="7">
    <location>
        <begin position="3"/>
        <end position="283"/>
    </location>
</feature>
<dbReference type="PANTHER" id="PTHR10491">
    <property type="entry name" value="DTDP-4-DEHYDRORHAMNOSE REDUCTASE"/>
    <property type="match status" value="1"/>
</dbReference>
<dbReference type="InterPro" id="IPR029903">
    <property type="entry name" value="RmlD-like-bd"/>
</dbReference>
<evidence type="ECO:0000259" key="7">
    <source>
        <dbReference type="Pfam" id="PF04321"/>
    </source>
</evidence>
<dbReference type="SUPFAM" id="SSF51735">
    <property type="entry name" value="NAD(P)-binding Rossmann-fold domains"/>
    <property type="match status" value="1"/>
</dbReference>
<comment type="catalytic activity">
    <reaction evidence="5 6">
        <text>dTDP-beta-L-rhamnose + NADP(+) = dTDP-4-dehydro-beta-L-rhamnose + NADPH + H(+)</text>
        <dbReference type="Rhea" id="RHEA:21796"/>
        <dbReference type="ChEBI" id="CHEBI:15378"/>
        <dbReference type="ChEBI" id="CHEBI:57510"/>
        <dbReference type="ChEBI" id="CHEBI:57783"/>
        <dbReference type="ChEBI" id="CHEBI:58349"/>
        <dbReference type="ChEBI" id="CHEBI:62830"/>
        <dbReference type="EC" id="1.1.1.133"/>
    </reaction>
</comment>
<dbReference type="Pfam" id="PF04321">
    <property type="entry name" value="RmlD_sub_bind"/>
    <property type="match status" value="1"/>
</dbReference>
<dbReference type="InterPro" id="IPR036291">
    <property type="entry name" value="NAD(P)-bd_dom_sf"/>
</dbReference>
<dbReference type="Proteomes" id="UP000242886">
    <property type="component" value="Chromosome SDENCHOL"/>
</dbReference>
<keyword evidence="6" id="KW-0521">NADP</keyword>
<dbReference type="UniPathway" id="UPA00124"/>
<proteinExistence type="inferred from homology"/>
<dbReference type="RefSeq" id="WP_154716270.1">
    <property type="nucleotide sequence ID" value="NZ_LT837803.1"/>
</dbReference>
<comment type="function">
    <text evidence="6">Catalyzes the reduction of dTDP-6-deoxy-L-lyxo-4-hexulose to yield dTDP-L-rhamnose.</text>
</comment>
<name>A0A7Z7HQT9_9PROT</name>
<comment type="pathway">
    <text evidence="1 6">Carbohydrate biosynthesis; dTDP-L-rhamnose biosynthesis.</text>
</comment>
<dbReference type="NCBIfam" id="TIGR01214">
    <property type="entry name" value="rmlD"/>
    <property type="match status" value="1"/>
</dbReference>
<evidence type="ECO:0000256" key="6">
    <source>
        <dbReference type="RuleBase" id="RU364082"/>
    </source>
</evidence>
<dbReference type="PANTHER" id="PTHR10491:SF4">
    <property type="entry name" value="METHIONINE ADENOSYLTRANSFERASE 2 SUBUNIT BETA"/>
    <property type="match status" value="1"/>
</dbReference>
<dbReference type="Gene3D" id="3.40.50.720">
    <property type="entry name" value="NAD(P)-binding Rossmann-like Domain"/>
    <property type="match status" value="1"/>
</dbReference>
<comment type="similarity">
    <text evidence="2 6">Belongs to the dTDP-4-dehydrorhamnose reductase family.</text>
</comment>
<evidence type="ECO:0000313" key="8">
    <source>
        <dbReference type="EMBL" id="SMB24325.1"/>
    </source>
</evidence>
<dbReference type="CDD" id="cd05254">
    <property type="entry name" value="dTDP_HR_like_SDR_e"/>
    <property type="match status" value="1"/>
</dbReference>
<dbReference type="EC" id="1.1.1.133" evidence="3 6"/>
<protein>
    <recommendedName>
        <fullName evidence="4 6">dTDP-4-dehydrorhamnose reductase</fullName>
        <ecNumber evidence="3 6">1.1.1.133</ecNumber>
    </recommendedName>
</protein>
<dbReference type="GO" id="GO:0019305">
    <property type="term" value="P:dTDP-rhamnose biosynthetic process"/>
    <property type="evidence" value="ECO:0007669"/>
    <property type="project" value="UniProtKB-UniPathway"/>
</dbReference>
<reference evidence="8" key="1">
    <citation type="submission" date="2017-03" db="EMBL/GenBank/DDBJ databases">
        <authorList>
            <consortium name="AG Boll"/>
        </authorList>
    </citation>
    <scope>NUCLEOTIDE SEQUENCE [LARGE SCALE GENOMIC DNA]</scope>
    <source>
        <strain evidence="8">Chol</strain>
    </source>
</reference>
<evidence type="ECO:0000256" key="2">
    <source>
        <dbReference type="ARBA" id="ARBA00010944"/>
    </source>
</evidence>
<dbReference type="EMBL" id="LT837803">
    <property type="protein sequence ID" value="SMB24325.1"/>
    <property type="molecule type" value="Genomic_DNA"/>
</dbReference>
<dbReference type="GO" id="GO:0008831">
    <property type="term" value="F:dTDP-4-dehydrorhamnose reductase activity"/>
    <property type="evidence" value="ECO:0007669"/>
    <property type="project" value="UniProtKB-EC"/>
</dbReference>
<dbReference type="Gene3D" id="3.90.25.10">
    <property type="entry name" value="UDP-galactose 4-epimerase, domain 1"/>
    <property type="match status" value="1"/>
</dbReference>
<evidence type="ECO:0000313" key="9">
    <source>
        <dbReference type="Proteomes" id="UP000242886"/>
    </source>
</evidence>
<organism evidence="8 9">
    <name type="scientific">Sterolibacterium denitrificans</name>
    <dbReference type="NCBI Taxonomy" id="157592"/>
    <lineage>
        <taxon>Bacteria</taxon>
        <taxon>Pseudomonadati</taxon>
        <taxon>Pseudomonadota</taxon>
        <taxon>Betaproteobacteria</taxon>
        <taxon>Nitrosomonadales</taxon>
        <taxon>Sterolibacteriaceae</taxon>
        <taxon>Sterolibacterium</taxon>
    </lineage>
</organism>
<evidence type="ECO:0000256" key="1">
    <source>
        <dbReference type="ARBA" id="ARBA00004781"/>
    </source>
</evidence>
<dbReference type="FunFam" id="3.40.50.720:FF:000159">
    <property type="entry name" value="dTDP-4-dehydrorhamnose reductase"/>
    <property type="match status" value="1"/>
</dbReference>
<dbReference type="GO" id="GO:0005829">
    <property type="term" value="C:cytosol"/>
    <property type="evidence" value="ECO:0007669"/>
    <property type="project" value="TreeGrafter"/>
</dbReference>
<evidence type="ECO:0000256" key="4">
    <source>
        <dbReference type="ARBA" id="ARBA00017099"/>
    </source>
</evidence>
<sequence>MKKILIIGKNGQVGWELQRTLAPLGQVQAIDYPELDLTNKTALHNALQALRPDVIVNAAAHTTVDQAEHEPERAQAINATAPAIMAETTRSMGALLVHYSTDHVYDGSGNTPFTEDMPAGPLNVYGHSKLLGDQAIQASGCRHLILRTSWVYGLRGRNFLLTMLRLAREHEELKVVDDQIGAPTWSRMIAEATALALARPTPVEGLYHCASSSETSWHGFTAAILELTRAQRTREPRLIGIPGSAYPAPARRPANSRLSCARLTQAADITLPHWREALALCLAQ</sequence>
<comment type="cofactor">
    <cofactor evidence="6">
        <name>Mg(2+)</name>
        <dbReference type="ChEBI" id="CHEBI:18420"/>
    </cofactor>
    <text evidence="6">Binds 1 Mg(2+) ion per monomer.</text>
</comment>
<accession>A0A7Z7HQT9</accession>
<dbReference type="InterPro" id="IPR005913">
    <property type="entry name" value="dTDP_dehydrorham_reduct"/>
</dbReference>
<evidence type="ECO:0000256" key="3">
    <source>
        <dbReference type="ARBA" id="ARBA00012929"/>
    </source>
</evidence>
<evidence type="ECO:0000256" key="5">
    <source>
        <dbReference type="ARBA" id="ARBA00048200"/>
    </source>
</evidence>
<keyword evidence="6 8" id="KW-0560">Oxidoreductase</keyword>
<keyword evidence="9" id="KW-1185">Reference proteome</keyword>